<dbReference type="InterPro" id="IPR053228">
    <property type="entry name" value="Stereospecific_Lipase"/>
</dbReference>
<accession>A0A7H8QQS7</accession>
<dbReference type="OrthoDB" id="4605274at2759"/>
<dbReference type="PANTHER" id="PTHR37574">
    <property type="entry name" value="LIPASE B"/>
    <property type="match status" value="1"/>
</dbReference>
<dbReference type="InterPro" id="IPR029058">
    <property type="entry name" value="AB_hydrolase_fold"/>
</dbReference>
<dbReference type="GeneID" id="55990801"/>
<dbReference type="KEGG" id="trg:TRUGW13939_03296"/>
<dbReference type="SUPFAM" id="SSF53474">
    <property type="entry name" value="alpha/beta-Hydrolases"/>
    <property type="match status" value="1"/>
</dbReference>
<name>A0A7H8QQS7_TALRU</name>
<gene>
    <name evidence="1" type="ORF">TRUGW13939_03296</name>
</gene>
<evidence type="ECO:0000313" key="1">
    <source>
        <dbReference type="EMBL" id="QKX56196.1"/>
    </source>
</evidence>
<evidence type="ECO:0000313" key="2">
    <source>
        <dbReference type="Proteomes" id="UP000509510"/>
    </source>
</evidence>
<keyword evidence="2" id="KW-1185">Reference proteome</keyword>
<dbReference type="RefSeq" id="XP_035342374.1">
    <property type="nucleotide sequence ID" value="XM_035486481.1"/>
</dbReference>
<dbReference type="PANTHER" id="PTHR37574:SF1">
    <property type="entry name" value="LIPASE B"/>
    <property type="match status" value="1"/>
</dbReference>
<protein>
    <recommendedName>
        <fullName evidence="3">AB hydrolase-1 domain-containing protein</fullName>
    </recommendedName>
</protein>
<reference evidence="2" key="1">
    <citation type="submission" date="2020-06" db="EMBL/GenBank/DDBJ databases">
        <title>A chromosome-scale genome assembly of Talaromyces rugulosus W13939.</title>
        <authorList>
            <person name="Wang B."/>
            <person name="Guo L."/>
            <person name="Ye K."/>
            <person name="Wang L."/>
        </authorList>
    </citation>
    <scope>NUCLEOTIDE SEQUENCE [LARGE SCALE GENOMIC DNA]</scope>
    <source>
        <strain evidence="2">W13939</strain>
    </source>
</reference>
<dbReference type="AlphaFoldDB" id="A0A7H8QQS7"/>
<dbReference type="Proteomes" id="UP000509510">
    <property type="component" value="Chromosome II"/>
</dbReference>
<proteinExistence type="predicted"/>
<dbReference type="Gene3D" id="3.40.50.1820">
    <property type="entry name" value="alpha/beta hydrolase"/>
    <property type="match status" value="1"/>
</dbReference>
<evidence type="ECO:0008006" key="3">
    <source>
        <dbReference type="Google" id="ProtNLM"/>
    </source>
</evidence>
<dbReference type="EMBL" id="CP055899">
    <property type="protein sequence ID" value="QKX56196.1"/>
    <property type="molecule type" value="Genomic_DNA"/>
</dbReference>
<sequence>MILLCSLLLVPSLAAPLATTPDFFSVKGDPPYNASTADMQNSLVCPNGIPTANENPVLLVHGTGSTGDESWGLGYVPALLKAGYKACYLNLPNRSMNDAQISSAYVAYNLHHLSSLAGAPVAAIGHSQGSPNIQWALRFFPSTRDPAVTRSFVALSPDFSGVGFDGLTELCDIVSGVPICAPSLWQQAKGSNYMAALSGGTHGIDQAYVPTTVVWSVTDEVVVPSFENSRLSGASIISAQDLCPARIVGHLLMTHDAAGFAIALDALEHGGQADVARIDRAKVCLELLAPGMDPTLASLTEAGLNDIIKGILLGGNKSTQEPALMQYAV</sequence>
<organism evidence="1 2">
    <name type="scientific">Talaromyces rugulosus</name>
    <name type="common">Penicillium rugulosum</name>
    <dbReference type="NCBI Taxonomy" id="121627"/>
    <lineage>
        <taxon>Eukaryota</taxon>
        <taxon>Fungi</taxon>
        <taxon>Dikarya</taxon>
        <taxon>Ascomycota</taxon>
        <taxon>Pezizomycotina</taxon>
        <taxon>Eurotiomycetes</taxon>
        <taxon>Eurotiomycetidae</taxon>
        <taxon>Eurotiales</taxon>
        <taxon>Trichocomaceae</taxon>
        <taxon>Talaromyces</taxon>
        <taxon>Talaromyces sect. Islandici</taxon>
    </lineage>
</organism>